<evidence type="ECO:0000256" key="1">
    <source>
        <dbReference type="SAM" id="MobiDB-lite"/>
    </source>
</evidence>
<feature type="region of interest" description="Disordered" evidence="1">
    <location>
        <begin position="176"/>
        <end position="195"/>
    </location>
</feature>
<proteinExistence type="predicted"/>
<organism evidence="2 3">
    <name type="scientific">Apolygus lucorum</name>
    <name type="common">Small green plant bug</name>
    <name type="synonym">Lygocoris lucorum</name>
    <dbReference type="NCBI Taxonomy" id="248454"/>
    <lineage>
        <taxon>Eukaryota</taxon>
        <taxon>Metazoa</taxon>
        <taxon>Ecdysozoa</taxon>
        <taxon>Arthropoda</taxon>
        <taxon>Hexapoda</taxon>
        <taxon>Insecta</taxon>
        <taxon>Pterygota</taxon>
        <taxon>Neoptera</taxon>
        <taxon>Paraneoptera</taxon>
        <taxon>Hemiptera</taxon>
        <taxon>Heteroptera</taxon>
        <taxon>Panheteroptera</taxon>
        <taxon>Cimicomorpha</taxon>
        <taxon>Miridae</taxon>
        <taxon>Mirini</taxon>
        <taxon>Apolygus</taxon>
    </lineage>
</organism>
<comment type="caution">
    <text evidence="2">The sequence shown here is derived from an EMBL/GenBank/DDBJ whole genome shotgun (WGS) entry which is preliminary data.</text>
</comment>
<feature type="compositionally biased region" description="Acidic residues" evidence="1">
    <location>
        <begin position="396"/>
        <end position="406"/>
    </location>
</feature>
<evidence type="ECO:0000313" key="2">
    <source>
        <dbReference type="EMBL" id="KAF6217005.1"/>
    </source>
</evidence>
<protein>
    <submittedName>
        <fullName evidence="2">Uncharacterized protein</fullName>
    </submittedName>
</protein>
<gene>
    <name evidence="2" type="ORF">GE061_001357</name>
</gene>
<dbReference type="EMBL" id="WIXP02000001">
    <property type="protein sequence ID" value="KAF6217005.1"/>
    <property type="molecule type" value="Genomic_DNA"/>
</dbReference>
<feature type="compositionally biased region" description="Low complexity" evidence="1">
    <location>
        <begin position="324"/>
        <end position="334"/>
    </location>
</feature>
<name>A0A8S9YDS3_APOLU</name>
<feature type="region of interest" description="Disordered" evidence="1">
    <location>
        <begin position="1"/>
        <end position="56"/>
    </location>
</feature>
<dbReference type="AlphaFoldDB" id="A0A8S9YDS3"/>
<keyword evidence="3" id="KW-1185">Reference proteome</keyword>
<accession>A0A8S9YDS3</accession>
<dbReference type="Proteomes" id="UP000466442">
    <property type="component" value="Linkage Group LG1"/>
</dbReference>
<feature type="region of interest" description="Disordered" evidence="1">
    <location>
        <begin position="316"/>
        <end position="596"/>
    </location>
</feature>
<evidence type="ECO:0000313" key="3">
    <source>
        <dbReference type="Proteomes" id="UP000466442"/>
    </source>
</evidence>
<sequence>MHSGKADGHRLVVRLPENGTARDVLDGKPILPPIEEEGSLPPVEPSHREPGKGVENWGNFTMRRQEEVPLGKKYGSLVHWPYNQPVGYKERPTFGDPIVLPEDWSWFDNPKGKETSSRSKPRLVGVTEIGRASGDGVAVKGTSRPTAEETPPKDWAVIVSGRERASLLSTRLEKGKDEWVPPNPREGDSIRGEGVEVPREVSEALSTIKDLILDFRSNKDVLAATRRARADTRYLVPMEAALAKVRLHVEEQAKEASFWRTELHSRLERQGEAIVALEVRLSASPNISFEEGELRGPPLQQGLVLLEQARKELWTDVVRKGRRPGAPTGTAVAGGKNGEQKPVPTPRTGLAGTSKASSRAAKGKTDGGASSGEESDEDLEARPEEPRQVTAPPLPGEEDLESEEEGAGPGASEQRNPGGRGAQGIVSHPGQTTARSLAWDYEWPSLPAPTIPSSTPGAEIGSGPRAEAQETPGLSPVEATTHWSAETEAPLEMPSSLETTPEGLHSSDVPMSGTSGTPVTPPTPYWERDPRALGPTPTSGEPSPRPEGPRPGGPPVEMVPTTPLTANPGRPRRERKRPGWFQDFHLDWTSSSEPSE</sequence>
<reference evidence="2" key="1">
    <citation type="journal article" date="2021" name="Mol. Ecol. Resour.">
        <title>Apolygus lucorum genome provides insights into omnivorousness and mesophyll feeding.</title>
        <authorList>
            <person name="Liu Y."/>
            <person name="Liu H."/>
            <person name="Wang H."/>
            <person name="Huang T."/>
            <person name="Liu B."/>
            <person name="Yang B."/>
            <person name="Yin L."/>
            <person name="Li B."/>
            <person name="Zhang Y."/>
            <person name="Zhang S."/>
            <person name="Jiang F."/>
            <person name="Zhang X."/>
            <person name="Ren Y."/>
            <person name="Wang B."/>
            <person name="Wang S."/>
            <person name="Lu Y."/>
            <person name="Wu K."/>
            <person name="Fan W."/>
            <person name="Wang G."/>
        </authorList>
    </citation>
    <scope>NUCLEOTIDE SEQUENCE</scope>
    <source>
        <strain evidence="2">12Hb</strain>
    </source>
</reference>
<feature type="compositionally biased region" description="Pro residues" evidence="1">
    <location>
        <begin position="543"/>
        <end position="554"/>
    </location>
</feature>
<feature type="compositionally biased region" description="Basic and acidic residues" evidence="1">
    <location>
        <begin position="1"/>
        <end position="10"/>
    </location>
</feature>